<organism evidence="4 5">
    <name type="scientific">Bifidobacterium longum (strain NCC 2705)</name>
    <dbReference type="NCBI Taxonomy" id="206672"/>
    <lineage>
        <taxon>Bacteria</taxon>
        <taxon>Bacillati</taxon>
        <taxon>Actinomycetota</taxon>
        <taxon>Actinomycetes</taxon>
        <taxon>Bifidobacteriales</taxon>
        <taxon>Bifidobacteriaceae</taxon>
        <taxon>Bifidobacterium</taxon>
    </lineage>
</organism>
<dbReference type="SUPFAM" id="SSF52540">
    <property type="entry name" value="P-loop containing nucleoside triphosphate hydrolases"/>
    <property type="match status" value="1"/>
</dbReference>
<dbReference type="InterPro" id="IPR027417">
    <property type="entry name" value="P-loop_NTPase"/>
</dbReference>
<dbReference type="HOGENOM" id="CLU_041527_1_0_11"/>
<feature type="domain" description="AAA" evidence="2">
    <location>
        <begin position="30"/>
        <end position="118"/>
    </location>
</feature>
<dbReference type="OrthoDB" id="9801684at2"/>
<feature type="domain" description="DUF4143" evidence="3">
    <location>
        <begin position="164"/>
        <end position="323"/>
    </location>
</feature>
<evidence type="ECO:0000313" key="5">
    <source>
        <dbReference type="Proteomes" id="UP000000439"/>
    </source>
</evidence>
<dbReference type="Pfam" id="PF13635">
    <property type="entry name" value="DUF4143"/>
    <property type="match status" value="1"/>
</dbReference>
<sequence>MHNGGQQAAHNAAPHESATAPYPHAHALSDYVRSRITNREEPYYVLLDEVQYAISDEEMRGEEPPRLYGVLNGLLRMRNVDVYVTGSNSKMLSTNVMTEFRGRGDEVRVRPLSFAEFMQAYDGDVQHGWAEYVMFGGMPLTLSMRSDEQKSLYLKNLFEETYLKDIVSRNGLRRSQELDDLVDVLASSIGALTNPPKIKATFASVLHSGISTNTIMQYIGHLEDAFVIEEARRFDVKGRKYIGSPKKYYFEDMGLRNARLGFCQIEQTHIMENIVYNELRTRGYNVDVGVVDRRGTSEGVPYRKRLEVDFVANLGNRRCYIQSAYQLPTPEKVAQEKPRCSRSTTASRRSSSYATWSNPSATSTASSR</sequence>
<dbReference type="PATRIC" id="fig|206672.9.peg.1357"/>
<dbReference type="Pfam" id="PF13173">
    <property type="entry name" value="AAA_14"/>
    <property type="match status" value="1"/>
</dbReference>
<feature type="compositionally biased region" description="Polar residues" evidence="1">
    <location>
        <begin position="358"/>
        <end position="368"/>
    </location>
</feature>
<evidence type="ECO:0008006" key="6">
    <source>
        <dbReference type="Google" id="ProtNLM"/>
    </source>
</evidence>
<evidence type="ECO:0000256" key="1">
    <source>
        <dbReference type="SAM" id="MobiDB-lite"/>
    </source>
</evidence>
<feature type="region of interest" description="Disordered" evidence="1">
    <location>
        <begin position="1"/>
        <end position="20"/>
    </location>
</feature>
<feature type="compositionally biased region" description="Low complexity" evidence="1">
    <location>
        <begin position="341"/>
        <end position="357"/>
    </location>
</feature>
<keyword evidence="5" id="KW-1185">Reference proteome</keyword>
<dbReference type="EnsemblBacteria" id="AAN24445">
    <property type="protein sequence ID" value="AAN24445"/>
    <property type="gene ID" value="BL0622"/>
</dbReference>
<dbReference type="Proteomes" id="UP000000439">
    <property type="component" value="Chromosome"/>
</dbReference>
<dbReference type="PANTHER" id="PTHR33295">
    <property type="entry name" value="ATPASE"/>
    <property type="match status" value="1"/>
</dbReference>
<evidence type="ECO:0000313" key="4">
    <source>
        <dbReference type="EMBL" id="AAN24445.1"/>
    </source>
</evidence>
<evidence type="ECO:0000259" key="3">
    <source>
        <dbReference type="Pfam" id="PF13635"/>
    </source>
</evidence>
<dbReference type="STRING" id="206672.BL0622"/>
<dbReference type="InterPro" id="IPR041682">
    <property type="entry name" value="AAA_14"/>
</dbReference>
<gene>
    <name evidence="4" type="ordered locus">BL0622</name>
</gene>
<feature type="region of interest" description="Disordered" evidence="1">
    <location>
        <begin position="330"/>
        <end position="368"/>
    </location>
</feature>
<dbReference type="InterPro" id="IPR025420">
    <property type="entry name" value="DUF4143"/>
</dbReference>
<proteinExistence type="predicted"/>
<dbReference type="EMBL" id="AE014295">
    <property type="protein sequence ID" value="AAN24445.1"/>
    <property type="molecule type" value="Genomic_DNA"/>
</dbReference>
<dbReference type="KEGG" id="blo:BL0622"/>
<dbReference type="AlphaFoldDB" id="Q8G6L7"/>
<reference evidence="4 5" key="1">
    <citation type="journal article" date="2002" name="Proc. Natl. Acad. Sci. U.S.A.">
        <title>The genome sequence of Bifidobacterium longum reflects its adaptation to the human gastrointestinal tract.</title>
        <authorList>
            <person name="Schell M.A."/>
            <person name="Karmirantzou M."/>
            <person name="Snel B."/>
            <person name="Vilanova D."/>
            <person name="Berger B."/>
            <person name="Pessi G."/>
            <person name="Zwahlen M.C."/>
            <person name="Desiere F."/>
            <person name="Bork P."/>
            <person name="Delley M."/>
            <person name="Pridmore R.D."/>
            <person name="Arigoni F."/>
        </authorList>
    </citation>
    <scope>NUCLEOTIDE SEQUENCE [LARGE SCALE GENOMIC DNA]</scope>
    <source>
        <strain evidence="5">NCC 2705</strain>
    </source>
</reference>
<accession>Q8G6L7</accession>
<evidence type="ECO:0000259" key="2">
    <source>
        <dbReference type="Pfam" id="PF13173"/>
    </source>
</evidence>
<protein>
    <recommendedName>
        <fullName evidence="6">ATPase</fullName>
    </recommendedName>
</protein>
<name>Q8G6L7_BIFLO</name>
<dbReference type="PANTHER" id="PTHR33295:SF18">
    <property type="entry name" value="AAA+ ATPASE DOMAIN-CONTAINING PROTEIN"/>
    <property type="match status" value="1"/>
</dbReference>